<evidence type="ECO:0000256" key="9">
    <source>
        <dbReference type="ARBA" id="ARBA00022679"/>
    </source>
</evidence>
<evidence type="ECO:0000256" key="3">
    <source>
        <dbReference type="ARBA" id="ARBA00010324"/>
    </source>
</evidence>
<comment type="subunit">
    <text evidence="4 14">Homodimer.</text>
</comment>
<dbReference type="CDD" id="cd18083">
    <property type="entry name" value="aTrm56-like"/>
    <property type="match status" value="1"/>
</dbReference>
<dbReference type="GO" id="GO:0005737">
    <property type="term" value="C:cytoplasm"/>
    <property type="evidence" value="ECO:0007669"/>
    <property type="project" value="UniProtKB-SubCell"/>
</dbReference>
<comment type="function">
    <text evidence="1 14">Specifically catalyzes the AdoMet-dependent 2'-O-ribose methylation of cytidine at position 56 in tRNAs.</text>
</comment>
<comment type="catalytic activity">
    <reaction evidence="13 14">
        <text>cytidine(56) in tRNA + S-adenosyl-L-methionine = 2'-O-methylcytidine(56) in tRNA + S-adenosyl-L-homocysteine + H(+)</text>
        <dbReference type="Rhea" id="RHEA:42968"/>
        <dbReference type="Rhea" id="RHEA-COMP:10308"/>
        <dbReference type="Rhea" id="RHEA-COMP:10309"/>
        <dbReference type="ChEBI" id="CHEBI:15378"/>
        <dbReference type="ChEBI" id="CHEBI:57856"/>
        <dbReference type="ChEBI" id="CHEBI:59789"/>
        <dbReference type="ChEBI" id="CHEBI:74495"/>
        <dbReference type="ChEBI" id="CHEBI:82748"/>
        <dbReference type="EC" id="2.1.1.206"/>
    </reaction>
</comment>
<evidence type="ECO:0000313" key="15">
    <source>
        <dbReference type="EMBL" id="HEU98112.1"/>
    </source>
</evidence>
<evidence type="ECO:0000256" key="10">
    <source>
        <dbReference type="ARBA" id="ARBA00022691"/>
    </source>
</evidence>
<dbReference type="PANTHER" id="PTHR42197">
    <property type="entry name" value="TRNA (CYTIDINE(56)-2'-O)-METHYLTRANSFERASE"/>
    <property type="match status" value="1"/>
</dbReference>
<comment type="subcellular location">
    <subcellularLocation>
        <location evidence="2 14">Cytoplasm</location>
    </subcellularLocation>
</comment>
<evidence type="ECO:0000256" key="4">
    <source>
        <dbReference type="ARBA" id="ARBA00011738"/>
    </source>
</evidence>
<keyword evidence="9 14" id="KW-0808">Transferase</keyword>
<evidence type="ECO:0000256" key="13">
    <source>
        <dbReference type="ARBA" id="ARBA00047792"/>
    </source>
</evidence>
<gene>
    <name evidence="15" type="ORF">ENO36_04595</name>
</gene>
<protein>
    <recommendedName>
        <fullName evidence="6 14">tRNA (cytidine(56)-2'-O)-methyltransferase</fullName>
        <ecNumber evidence="5 14">2.1.1.206</ecNumber>
    </recommendedName>
    <alternativeName>
        <fullName evidence="12 14">tRNA ribose 2'-O-methyltransferase aTrm56</fullName>
    </alternativeName>
</protein>
<dbReference type="HAMAP" id="MF_00077">
    <property type="entry name" value="tRNA_methyltr_aTrm56"/>
    <property type="match status" value="1"/>
</dbReference>
<dbReference type="PANTHER" id="PTHR42197:SF1">
    <property type="entry name" value="TRNA (CYTIDINE(56)-2'-O)-METHYLTRANSFERASE"/>
    <property type="match status" value="1"/>
</dbReference>
<accession>A0A7C2YLZ8</accession>
<evidence type="ECO:0000256" key="8">
    <source>
        <dbReference type="ARBA" id="ARBA00022603"/>
    </source>
</evidence>
<keyword evidence="11 14" id="KW-0819">tRNA processing</keyword>
<dbReference type="InterPro" id="IPR029028">
    <property type="entry name" value="Alpha/beta_knot_MTases"/>
</dbReference>
<evidence type="ECO:0000256" key="12">
    <source>
        <dbReference type="ARBA" id="ARBA00029826"/>
    </source>
</evidence>
<evidence type="ECO:0000256" key="2">
    <source>
        <dbReference type="ARBA" id="ARBA00004496"/>
    </source>
</evidence>
<keyword evidence="8 14" id="KW-0489">Methyltransferase</keyword>
<evidence type="ECO:0000256" key="6">
    <source>
        <dbReference type="ARBA" id="ARBA00013709"/>
    </source>
</evidence>
<keyword evidence="7 14" id="KW-0963">Cytoplasm</keyword>
<name>A0A7C2YLZ8_9CREN</name>
<comment type="similarity">
    <text evidence="3 14">Belongs to the aTrm56 family.</text>
</comment>
<dbReference type="Proteomes" id="UP000885664">
    <property type="component" value="Unassembled WGS sequence"/>
</dbReference>
<feature type="binding site" evidence="14">
    <location>
        <position position="90"/>
    </location>
    <ligand>
        <name>S-adenosyl-L-methionine</name>
        <dbReference type="ChEBI" id="CHEBI:59789"/>
    </ligand>
</feature>
<dbReference type="GO" id="GO:0106059">
    <property type="term" value="F:tRNA (cytidine(56)-2'-O)-methyltransferase activity"/>
    <property type="evidence" value="ECO:0007669"/>
    <property type="project" value="UniProtKB-EC"/>
</dbReference>
<dbReference type="SUPFAM" id="SSF75217">
    <property type="entry name" value="alpha/beta knot"/>
    <property type="match status" value="1"/>
</dbReference>
<dbReference type="EMBL" id="DSFE01000095">
    <property type="protein sequence ID" value="HEU98112.1"/>
    <property type="molecule type" value="Genomic_DNA"/>
</dbReference>
<dbReference type="InterPro" id="IPR002845">
    <property type="entry name" value="tRNA_mtfrase_aTrm56"/>
</dbReference>
<dbReference type="PIRSF" id="PIRSF016123">
    <property type="entry name" value="UCP016123"/>
    <property type="match status" value="1"/>
</dbReference>
<keyword evidence="10 14" id="KW-0949">S-adenosyl-L-methionine</keyword>
<evidence type="ECO:0000256" key="1">
    <source>
        <dbReference type="ARBA" id="ARBA00003959"/>
    </source>
</evidence>
<feature type="binding site" evidence="14">
    <location>
        <begin position="134"/>
        <end position="141"/>
    </location>
    <ligand>
        <name>S-adenosyl-L-methionine</name>
        <dbReference type="ChEBI" id="CHEBI:59789"/>
    </ligand>
</feature>
<reference evidence="15" key="1">
    <citation type="journal article" date="2020" name="mSystems">
        <title>Genome- and Community-Level Interaction Insights into Carbon Utilization and Element Cycling Functions of Hydrothermarchaeota in Hydrothermal Sediment.</title>
        <authorList>
            <person name="Zhou Z."/>
            <person name="Liu Y."/>
            <person name="Xu W."/>
            <person name="Pan J."/>
            <person name="Luo Z.H."/>
            <person name="Li M."/>
        </authorList>
    </citation>
    <scope>NUCLEOTIDE SEQUENCE [LARGE SCALE GENOMIC DNA]</scope>
    <source>
        <strain evidence="15">SpSt-1259</strain>
    </source>
</reference>
<comment type="caution">
    <text evidence="15">The sequence shown here is derived from an EMBL/GenBank/DDBJ whole genome shotgun (WGS) entry which is preliminary data.</text>
</comment>
<dbReference type="InterPro" id="IPR029026">
    <property type="entry name" value="tRNA_m1G_MTases_N"/>
</dbReference>
<sequence>MARLEPETGVLRIGHRPERDKRVTSHVALVARAFGASYFFLSDICDLGVMRTLASVEERWGRGIKHFSCGLPHMRYIEGWKSLGGKVVHLTMYGIPLEEGIEKCREFRKPLLIVVGAEKVPPDVYEEADLNLSVGNQPHSEVAALAVFLDRLYNGEELYLTYEDARAVIEPSEKGKKVRLMEEEEDEL</sequence>
<feature type="binding site" evidence="14">
    <location>
        <begin position="116"/>
        <end position="120"/>
    </location>
    <ligand>
        <name>S-adenosyl-L-methionine</name>
        <dbReference type="ChEBI" id="CHEBI:59789"/>
    </ligand>
</feature>
<dbReference type="AlphaFoldDB" id="A0A7C2YLZ8"/>
<evidence type="ECO:0000256" key="7">
    <source>
        <dbReference type="ARBA" id="ARBA00022490"/>
    </source>
</evidence>
<dbReference type="GO" id="GO:0002128">
    <property type="term" value="P:tRNA nucleoside ribose methylation"/>
    <property type="evidence" value="ECO:0007669"/>
    <property type="project" value="UniProtKB-UniRule"/>
</dbReference>
<evidence type="ECO:0000256" key="5">
    <source>
        <dbReference type="ARBA" id="ARBA00012624"/>
    </source>
</evidence>
<organism evidence="15">
    <name type="scientific">Fervidicoccus fontis</name>
    <dbReference type="NCBI Taxonomy" id="683846"/>
    <lineage>
        <taxon>Archaea</taxon>
        <taxon>Thermoproteota</taxon>
        <taxon>Thermoprotei</taxon>
        <taxon>Fervidicoccales</taxon>
        <taxon>Fervidicoccaceae</taxon>
        <taxon>Fervidicoccus</taxon>
    </lineage>
</organism>
<dbReference type="Pfam" id="PF01994">
    <property type="entry name" value="Trm56"/>
    <property type="match status" value="1"/>
</dbReference>
<dbReference type="Gene3D" id="3.40.1280.10">
    <property type="match status" value="1"/>
</dbReference>
<proteinExistence type="inferred from homology"/>
<evidence type="ECO:0000256" key="11">
    <source>
        <dbReference type="ARBA" id="ARBA00022694"/>
    </source>
</evidence>
<evidence type="ECO:0000256" key="14">
    <source>
        <dbReference type="HAMAP-Rule" id="MF_00077"/>
    </source>
</evidence>
<dbReference type="EC" id="2.1.1.206" evidence="5 14"/>